<evidence type="ECO:0000256" key="7">
    <source>
        <dbReference type="PROSITE-ProRule" id="PRU00221"/>
    </source>
</evidence>
<organism evidence="10 11">
    <name type="scientific">Apatococcus fuscideae</name>
    <dbReference type="NCBI Taxonomy" id="2026836"/>
    <lineage>
        <taxon>Eukaryota</taxon>
        <taxon>Viridiplantae</taxon>
        <taxon>Chlorophyta</taxon>
        <taxon>core chlorophytes</taxon>
        <taxon>Trebouxiophyceae</taxon>
        <taxon>Chlorellales</taxon>
        <taxon>Chlorellaceae</taxon>
        <taxon>Apatococcus</taxon>
    </lineage>
</organism>
<dbReference type="PANTHER" id="PTHR17605:SF0">
    <property type="entry name" value="RIBOSOME BIOGENESIS PROTEIN BOP1"/>
    <property type="match status" value="1"/>
</dbReference>
<dbReference type="InterPro" id="IPR015943">
    <property type="entry name" value="WD40/YVTN_repeat-like_dom_sf"/>
</dbReference>
<dbReference type="SUPFAM" id="SSF50978">
    <property type="entry name" value="WD40 repeat-like"/>
    <property type="match status" value="1"/>
</dbReference>
<dbReference type="InterPro" id="IPR036322">
    <property type="entry name" value="WD40_repeat_dom_sf"/>
</dbReference>
<name>A0AAW1T381_9CHLO</name>
<feature type="domain" description="BOP1 N-terminal" evidence="9">
    <location>
        <begin position="144"/>
        <end position="406"/>
    </location>
</feature>
<dbReference type="Pfam" id="PF08145">
    <property type="entry name" value="BOP1NT"/>
    <property type="match status" value="1"/>
</dbReference>
<dbReference type="InterPro" id="IPR019775">
    <property type="entry name" value="WD40_repeat_CS"/>
</dbReference>
<dbReference type="SMART" id="SM01035">
    <property type="entry name" value="BOP1NT"/>
    <property type="match status" value="1"/>
</dbReference>
<keyword evidence="2 6" id="KW-0698">rRNA processing</keyword>
<dbReference type="InterPro" id="IPR028598">
    <property type="entry name" value="BOP1/Erb1"/>
</dbReference>
<sequence>MKKRAPDGAAKAAVESIPSDSDAELNANELDLSESGSDESSYSSEEGASDVSSQSEVEDDRETLDDTGTPTAAAASDQDELDRAVVDYLIASQKAGLPAPSLEEAAVQPETTDREGLDAAPEGDTSDDERPQRNTVGDVPLEWYRDEDHIGYDREGQKLIRKAKQKDRLDALIQRNDDESAWRTIYDEYNDEELTLSKEELQMIQRIREGHFPHVEVNPWEPETDWYTKEREIHPLSSAPEPKRRFIPSKWEEKKIVKLVRALRKGWIKRDRTPKTEEPPAYLLWQDDGMVADRPASGLAYVPAPKPVLPGHDESFNPPKEFLLSEEETAAKQLQAEENGDAAPWIPAAFDALRNVPLYSEFIKERFERCLDLYLAPRARRMRLHVASPEALLPQLPKPRDLQPFPTTLLLKFLGHVGKVRTVAPDQTGQWLASGGDDGLLRVWEVRSGRCVRSWDLQAPIHCVAWCPNSALRLLAAASASRLVIVPSGTGPEEVERAAEEALESACQQATPAADDEARPMCRWQRLPELQGGVELVHLHPVRHLAWHGRGDYFASVAPTGNTQAVLVHQLSKGASQNPFRRNRGRVTSVLFHPAKPFLFVATQNSIRIYDLARQALANRLLGGSGVIASMAVHPSGDHVIVGSADKRLAWYDMDLSTKPYRALHYHTAALRSVAYHPTYPLFASASDDATIHVFHGMVYQDLLTNPLIVPVKILRGHQQCEHEGVLSCSFHPHQPWIFTAGADGEIALFGN</sequence>
<feature type="region of interest" description="Disordered" evidence="8">
    <location>
        <begin position="1"/>
        <end position="81"/>
    </location>
</feature>
<comment type="similarity">
    <text evidence="6">Belongs to the WD repeat BOP1/ERB1 family.</text>
</comment>
<evidence type="ECO:0000313" key="11">
    <source>
        <dbReference type="Proteomes" id="UP001485043"/>
    </source>
</evidence>
<dbReference type="PROSITE" id="PS00678">
    <property type="entry name" value="WD_REPEATS_1"/>
    <property type="match status" value="1"/>
</dbReference>
<dbReference type="GO" id="GO:0000466">
    <property type="term" value="P:maturation of 5.8S rRNA from tricistronic rRNA transcript (SSU-rRNA, 5.8S rRNA, LSU-rRNA)"/>
    <property type="evidence" value="ECO:0007669"/>
    <property type="project" value="UniProtKB-UniRule"/>
</dbReference>
<feature type="compositionally biased region" description="Acidic residues" evidence="8">
    <location>
        <begin position="56"/>
        <end position="65"/>
    </location>
</feature>
<dbReference type="GO" id="GO:0005654">
    <property type="term" value="C:nucleoplasm"/>
    <property type="evidence" value="ECO:0007669"/>
    <property type="project" value="UniProtKB-SubCell"/>
</dbReference>
<evidence type="ECO:0000256" key="2">
    <source>
        <dbReference type="ARBA" id="ARBA00022552"/>
    </source>
</evidence>
<keyword evidence="3 7" id="KW-0853">WD repeat</keyword>
<comment type="subcellular location">
    <subcellularLocation>
        <location evidence="6">Nucleus</location>
        <location evidence="6">Nucleolus</location>
    </subcellularLocation>
    <subcellularLocation>
        <location evidence="6">Nucleus</location>
        <location evidence="6">Nucleoplasm</location>
    </subcellularLocation>
</comment>
<keyword evidence="11" id="KW-1185">Reference proteome</keyword>
<dbReference type="PANTHER" id="PTHR17605">
    <property type="entry name" value="RIBOSOME BIOGENESIS PROTEIN BOP1 BLOCK OF PROLIFERATION 1 PROTEIN"/>
    <property type="match status" value="1"/>
</dbReference>
<dbReference type="GO" id="GO:0000463">
    <property type="term" value="P:maturation of LSU-rRNA from tricistronic rRNA transcript (SSU-rRNA, 5.8S rRNA, LSU-rRNA)"/>
    <property type="evidence" value="ECO:0007669"/>
    <property type="project" value="UniProtKB-UniRule"/>
</dbReference>
<dbReference type="GO" id="GO:0043021">
    <property type="term" value="F:ribonucleoprotein complex binding"/>
    <property type="evidence" value="ECO:0007669"/>
    <property type="project" value="UniProtKB-UniRule"/>
</dbReference>
<reference evidence="10 11" key="1">
    <citation type="journal article" date="2024" name="Nat. Commun.">
        <title>Phylogenomics reveals the evolutionary origins of lichenization in chlorophyte algae.</title>
        <authorList>
            <person name="Puginier C."/>
            <person name="Libourel C."/>
            <person name="Otte J."/>
            <person name="Skaloud P."/>
            <person name="Haon M."/>
            <person name="Grisel S."/>
            <person name="Petersen M."/>
            <person name="Berrin J.G."/>
            <person name="Delaux P.M."/>
            <person name="Dal Grande F."/>
            <person name="Keller J."/>
        </authorList>
    </citation>
    <scope>NUCLEOTIDE SEQUENCE [LARGE SCALE GENOMIC DNA]</scope>
    <source>
        <strain evidence="10 11">SAG 2523</strain>
    </source>
</reference>
<dbReference type="AlphaFoldDB" id="A0AAW1T381"/>
<accession>A0AAW1T381</accession>
<protein>
    <recommendedName>
        <fullName evidence="6">Ribosome biogenesis protein BOP1 homolog</fullName>
    </recommendedName>
</protein>
<evidence type="ECO:0000259" key="9">
    <source>
        <dbReference type="SMART" id="SM01035"/>
    </source>
</evidence>
<dbReference type="EMBL" id="JALJOV010000520">
    <property type="protein sequence ID" value="KAK9863075.1"/>
    <property type="molecule type" value="Genomic_DNA"/>
</dbReference>
<keyword evidence="5 6" id="KW-0539">Nucleus</keyword>
<dbReference type="PROSITE" id="PS50294">
    <property type="entry name" value="WD_REPEATS_REGION"/>
    <property type="match status" value="1"/>
</dbReference>
<keyword evidence="1 6" id="KW-0690">Ribosome biogenesis</keyword>
<keyword evidence="4" id="KW-0677">Repeat</keyword>
<evidence type="ECO:0000256" key="1">
    <source>
        <dbReference type="ARBA" id="ARBA00022517"/>
    </source>
</evidence>
<dbReference type="InterPro" id="IPR001680">
    <property type="entry name" value="WD40_rpt"/>
</dbReference>
<feature type="region of interest" description="Disordered" evidence="8">
    <location>
        <begin position="93"/>
        <end position="141"/>
    </location>
</feature>
<dbReference type="SMART" id="SM00320">
    <property type="entry name" value="WD40"/>
    <property type="match status" value="7"/>
</dbReference>
<gene>
    <name evidence="10" type="ORF">WJX84_010080</name>
</gene>
<dbReference type="InterPro" id="IPR012953">
    <property type="entry name" value="BOP1_N_dom"/>
</dbReference>
<feature type="compositionally biased region" description="Low complexity" evidence="8">
    <location>
        <begin position="33"/>
        <end position="55"/>
    </location>
</feature>
<proteinExistence type="inferred from homology"/>
<dbReference type="Pfam" id="PF00400">
    <property type="entry name" value="WD40"/>
    <property type="match status" value="4"/>
</dbReference>
<dbReference type="GO" id="GO:0030687">
    <property type="term" value="C:preribosome, large subunit precursor"/>
    <property type="evidence" value="ECO:0007669"/>
    <property type="project" value="UniProtKB-UniRule"/>
</dbReference>
<evidence type="ECO:0000256" key="5">
    <source>
        <dbReference type="ARBA" id="ARBA00023242"/>
    </source>
</evidence>
<comment type="function">
    <text evidence="6">Required for maturation of ribosomal RNAs and formation of the large ribosomal subunit.</text>
</comment>
<dbReference type="Proteomes" id="UP001485043">
    <property type="component" value="Unassembled WGS sequence"/>
</dbReference>
<evidence type="ECO:0000256" key="3">
    <source>
        <dbReference type="ARBA" id="ARBA00022574"/>
    </source>
</evidence>
<evidence type="ECO:0000256" key="4">
    <source>
        <dbReference type="ARBA" id="ARBA00022737"/>
    </source>
</evidence>
<feature type="repeat" description="WD" evidence="7">
    <location>
        <begin position="664"/>
        <end position="695"/>
    </location>
</feature>
<dbReference type="GO" id="GO:0070545">
    <property type="term" value="C:PeBoW complex"/>
    <property type="evidence" value="ECO:0007669"/>
    <property type="project" value="TreeGrafter"/>
</dbReference>
<feature type="repeat" description="WD" evidence="7">
    <location>
        <begin position="413"/>
        <end position="454"/>
    </location>
</feature>
<evidence type="ECO:0000256" key="6">
    <source>
        <dbReference type="HAMAP-Rule" id="MF_03027"/>
    </source>
</evidence>
<dbReference type="Gene3D" id="2.130.10.10">
    <property type="entry name" value="YVTN repeat-like/Quinoprotein amine dehydrogenase"/>
    <property type="match status" value="1"/>
</dbReference>
<dbReference type="FunFam" id="2.130.10.10:FF:000061">
    <property type="entry name" value="Ribosome biogenesis protein BOP1 homolog"/>
    <property type="match status" value="1"/>
</dbReference>
<evidence type="ECO:0000256" key="8">
    <source>
        <dbReference type="SAM" id="MobiDB-lite"/>
    </source>
</evidence>
<dbReference type="PROSITE" id="PS50082">
    <property type="entry name" value="WD_REPEATS_2"/>
    <property type="match status" value="2"/>
</dbReference>
<evidence type="ECO:0000313" key="10">
    <source>
        <dbReference type="EMBL" id="KAK9863075.1"/>
    </source>
</evidence>
<comment type="caution">
    <text evidence="10">The sequence shown here is derived from an EMBL/GenBank/DDBJ whole genome shotgun (WGS) entry which is preliminary data.</text>
</comment>
<dbReference type="HAMAP" id="MF_03027">
    <property type="entry name" value="BOP1"/>
    <property type="match status" value="1"/>
</dbReference>